<name>A0ABQ9FTN4_TEGGR</name>
<dbReference type="InterPro" id="IPR046346">
    <property type="entry name" value="Aminoacid_DH-like_N_sf"/>
</dbReference>
<evidence type="ECO:0000256" key="3">
    <source>
        <dbReference type="ARBA" id="ARBA00022801"/>
    </source>
</evidence>
<dbReference type="PANTHER" id="PTHR48099">
    <property type="entry name" value="C-1-TETRAHYDROFOLATE SYNTHASE, CYTOPLASMIC-RELATED"/>
    <property type="match status" value="1"/>
</dbReference>
<comment type="catalytic activity">
    <reaction evidence="6">
        <text>(6R)-5,10-methenyltetrahydrofolate + H2O = (6R)-10-formyltetrahydrofolate + H(+)</text>
        <dbReference type="Rhea" id="RHEA:23700"/>
        <dbReference type="ChEBI" id="CHEBI:15377"/>
        <dbReference type="ChEBI" id="CHEBI:15378"/>
        <dbReference type="ChEBI" id="CHEBI:57455"/>
        <dbReference type="ChEBI" id="CHEBI:195366"/>
        <dbReference type="EC" id="3.5.4.9"/>
    </reaction>
</comment>
<dbReference type="InterPro" id="IPR020630">
    <property type="entry name" value="THF_DH/CycHdrlase_cat_dom"/>
</dbReference>
<keyword evidence="5" id="KW-0511">Multifunctional enzyme</keyword>
<feature type="domain" description="Tetrahydrofolate dehydrogenase/cyclohydrolase NAD(P)-binding" evidence="8">
    <location>
        <begin position="123"/>
        <end position="231"/>
    </location>
</feature>
<evidence type="ECO:0000256" key="6">
    <source>
        <dbReference type="ARBA" id="ARBA00036357"/>
    </source>
</evidence>
<dbReference type="CDD" id="cd01080">
    <property type="entry name" value="NAD_bind_m-THF_DH_Cyclohyd"/>
    <property type="match status" value="1"/>
</dbReference>
<keyword evidence="3" id="KW-0378">Hydrolase</keyword>
<evidence type="ECO:0000256" key="4">
    <source>
        <dbReference type="ARBA" id="ARBA00023002"/>
    </source>
</evidence>
<proteinExistence type="inferred from homology"/>
<dbReference type="Gene3D" id="3.40.50.720">
    <property type="entry name" value="NAD(P)-binding Rossmann-like Domain"/>
    <property type="match status" value="2"/>
</dbReference>
<dbReference type="PROSITE" id="PS00767">
    <property type="entry name" value="THF_DHG_CYH_2"/>
    <property type="match status" value="1"/>
</dbReference>
<accession>A0ABQ9FTN4</accession>
<dbReference type="EC" id="3.5.4.9" evidence="1"/>
<gene>
    <name evidence="9" type="ORF">KUTeg_004602</name>
</gene>
<evidence type="ECO:0000313" key="10">
    <source>
        <dbReference type="Proteomes" id="UP001217089"/>
    </source>
</evidence>
<evidence type="ECO:0000256" key="1">
    <source>
        <dbReference type="ARBA" id="ARBA00012776"/>
    </source>
</evidence>
<evidence type="ECO:0000313" key="9">
    <source>
        <dbReference type="EMBL" id="KAJ8319511.1"/>
    </source>
</evidence>
<dbReference type="InterPro" id="IPR020631">
    <property type="entry name" value="THF_DH/CycHdrlase_NAD-bd_dom"/>
</dbReference>
<feature type="domain" description="Tetrahydrofolate dehydrogenase/cyclohydrolase catalytic" evidence="7">
    <location>
        <begin position="2"/>
        <end position="92"/>
    </location>
</feature>
<dbReference type="HAMAP" id="MF_01576">
    <property type="entry name" value="THF_DHG_CYH"/>
    <property type="match status" value="1"/>
</dbReference>
<sequence>MKNEVKAEVDEIVASGGRRPHLCVLLVGKDAARISSESIKLPESTSQKTLLQVIDKLNKNQEVDGILVQLPVPGHINERSVCNAIDPSKDVDGFHTVNIGRFCADQQAFVPATPAGVMEIIRRTADATTTICHRYTPPEQLTVFTKTADILVVATGIPNLITADMVKEGVAVIDIGINRIKDEKTGKIKLVGDVDFEGVSKKASYITPVPGGVGPITVAMLMKNTMKAYRKEINFD</sequence>
<evidence type="ECO:0000256" key="2">
    <source>
        <dbReference type="ARBA" id="ARBA00022563"/>
    </source>
</evidence>
<dbReference type="SUPFAM" id="SSF51735">
    <property type="entry name" value="NAD(P)-binding Rossmann-fold domains"/>
    <property type="match status" value="1"/>
</dbReference>
<dbReference type="InterPro" id="IPR000672">
    <property type="entry name" value="THF_DH/CycHdrlase"/>
</dbReference>
<dbReference type="Gene3D" id="3.40.50.10860">
    <property type="entry name" value="Leucine Dehydrogenase, chain A, domain 1"/>
    <property type="match status" value="2"/>
</dbReference>
<dbReference type="Proteomes" id="UP001217089">
    <property type="component" value="Unassembled WGS sequence"/>
</dbReference>
<keyword evidence="2" id="KW-0554">One-carbon metabolism</keyword>
<protein>
    <recommendedName>
        <fullName evidence="1">methenyltetrahydrofolate cyclohydrolase</fullName>
        <ecNumber evidence="1">3.5.4.9</ecNumber>
    </recommendedName>
</protein>
<dbReference type="InterPro" id="IPR036291">
    <property type="entry name" value="NAD(P)-bd_dom_sf"/>
</dbReference>
<dbReference type="SUPFAM" id="SSF53223">
    <property type="entry name" value="Aminoacid dehydrogenase-like, N-terminal domain"/>
    <property type="match status" value="1"/>
</dbReference>
<evidence type="ECO:0000256" key="5">
    <source>
        <dbReference type="ARBA" id="ARBA00023268"/>
    </source>
</evidence>
<reference evidence="9 10" key="1">
    <citation type="submission" date="2022-12" db="EMBL/GenBank/DDBJ databases">
        <title>Chromosome-level genome of Tegillarca granosa.</title>
        <authorList>
            <person name="Kim J."/>
        </authorList>
    </citation>
    <scope>NUCLEOTIDE SEQUENCE [LARGE SCALE GENOMIC DNA]</scope>
    <source>
        <strain evidence="9">Teg-2019</strain>
        <tissue evidence="9">Adductor muscle</tissue>
    </source>
</reference>
<keyword evidence="10" id="KW-1185">Reference proteome</keyword>
<evidence type="ECO:0000259" key="7">
    <source>
        <dbReference type="Pfam" id="PF00763"/>
    </source>
</evidence>
<dbReference type="Pfam" id="PF02882">
    <property type="entry name" value="THF_DHG_CYH_C"/>
    <property type="match status" value="1"/>
</dbReference>
<keyword evidence="4" id="KW-0560">Oxidoreductase</keyword>
<dbReference type="Pfam" id="PF00763">
    <property type="entry name" value="THF_DHG_CYH"/>
    <property type="match status" value="1"/>
</dbReference>
<evidence type="ECO:0000259" key="8">
    <source>
        <dbReference type="Pfam" id="PF02882"/>
    </source>
</evidence>
<dbReference type="InterPro" id="IPR020867">
    <property type="entry name" value="THF_DH/CycHdrlase_CS"/>
</dbReference>
<organism evidence="9 10">
    <name type="scientific">Tegillarca granosa</name>
    <name type="common">Malaysian cockle</name>
    <name type="synonym">Anadara granosa</name>
    <dbReference type="NCBI Taxonomy" id="220873"/>
    <lineage>
        <taxon>Eukaryota</taxon>
        <taxon>Metazoa</taxon>
        <taxon>Spiralia</taxon>
        <taxon>Lophotrochozoa</taxon>
        <taxon>Mollusca</taxon>
        <taxon>Bivalvia</taxon>
        <taxon>Autobranchia</taxon>
        <taxon>Pteriomorphia</taxon>
        <taxon>Arcoida</taxon>
        <taxon>Arcoidea</taxon>
        <taxon>Arcidae</taxon>
        <taxon>Tegillarca</taxon>
    </lineage>
</organism>
<comment type="caution">
    <text evidence="9">The sequence shown here is derived from an EMBL/GenBank/DDBJ whole genome shotgun (WGS) entry which is preliminary data.</text>
</comment>
<dbReference type="PANTHER" id="PTHR48099:SF11">
    <property type="entry name" value="BIFUNCTIONAL METHYLENETETRAHYDROFOLATE DEHYDROGENASE_CYCLOHYDROLASE, MITOCHONDRIAL"/>
    <property type="match status" value="1"/>
</dbReference>
<dbReference type="EMBL" id="JARBDR010000214">
    <property type="protein sequence ID" value="KAJ8319511.1"/>
    <property type="molecule type" value="Genomic_DNA"/>
</dbReference>